<sequence>MESDVDSSAYRTESRLRDPLTKRWVQWALTLCPISEGIFWLVLNESCSSLTEPRLIRVTDEQNHILVFLQEINTNII</sequence>
<dbReference type="EMBL" id="JAULUE010002063">
    <property type="protein sequence ID" value="KAK5880751.1"/>
    <property type="molecule type" value="Genomic_DNA"/>
</dbReference>
<dbReference type="Proteomes" id="UP001335648">
    <property type="component" value="Unassembled WGS sequence"/>
</dbReference>
<evidence type="ECO:0000313" key="2">
    <source>
        <dbReference type="EMBL" id="KAK5880751.1"/>
    </source>
</evidence>
<name>A0AAN8B8V4_9TELE</name>
<proteinExistence type="predicted"/>
<comment type="caution">
    <text evidence="2">The sequence shown here is derived from an EMBL/GenBank/DDBJ whole genome shotgun (WGS) entry which is preliminary data.</text>
</comment>
<dbReference type="AlphaFoldDB" id="A0AAN8B8V4"/>
<evidence type="ECO:0000313" key="3">
    <source>
        <dbReference type="Proteomes" id="UP001335648"/>
    </source>
</evidence>
<protein>
    <submittedName>
        <fullName evidence="2">Uncharacterized protein</fullName>
    </submittedName>
</protein>
<reference evidence="2 3" key="1">
    <citation type="journal article" date="2023" name="Mol. Biol. Evol.">
        <title>Genomics of Secondarily Temperate Adaptation in the Only Non-Antarctic Icefish.</title>
        <authorList>
            <person name="Rivera-Colon A.G."/>
            <person name="Rayamajhi N."/>
            <person name="Minhas B.F."/>
            <person name="Madrigal G."/>
            <person name="Bilyk K.T."/>
            <person name="Yoon V."/>
            <person name="Hune M."/>
            <person name="Gregory S."/>
            <person name="Cheng C.H.C."/>
            <person name="Catchen J.M."/>
        </authorList>
    </citation>
    <scope>NUCLEOTIDE SEQUENCE [LARGE SCALE GENOMIC DNA]</scope>
    <source>
        <strain evidence="2">JC2023a</strain>
    </source>
</reference>
<dbReference type="EMBL" id="JAULUE010002063">
    <property type="protein sequence ID" value="KAK5880735.1"/>
    <property type="molecule type" value="Genomic_DNA"/>
</dbReference>
<gene>
    <name evidence="1" type="ORF">CesoFtcFv8_021614</name>
    <name evidence="2" type="ORF">CesoFtcFv8_021629</name>
</gene>
<organism evidence="2 3">
    <name type="scientific">Champsocephalus esox</name>
    <name type="common">pike icefish</name>
    <dbReference type="NCBI Taxonomy" id="159716"/>
    <lineage>
        <taxon>Eukaryota</taxon>
        <taxon>Metazoa</taxon>
        <taxon>Chordata</taxon>
        <taxon>Craniata</taxon>
        <taxon>Vertebrata</taxon>
        <taxon>Euteleostomi</taxon>
        <taxon>Actinopterygii</taxon>
        <taxon>Neopterygii</taxon>
        <taxon>Teleostei</taxon>
        <taxon>Neoteleostei</taxon>
        <taxon>Acanthomorphata</taxon>
        <taxon>Eupercaria</taxon>
        <taxon>Perciformes</taxon>
        <taxon>Notothenioidei</taxon>
        <taxon>Channichthyidae</taxon>
        <taxon>Champsocephalus</taxon>
    </lineage>
</organism>
<keyword evidence="3" id="KW-1185">Reference proteome</keyword>
<evidence type="ECO:0000313" key="1">
    <source>
        <dbReference type="EMBL" id="KAK5880735.1"/>
    </source>
</evidence>
<accession>A0AAN8B8V4</accession>